<dbReference type="InterPro" id="IPR032466">
    <property type="entry name" value="Metal_Hydrolase"/>
</dbReference>
<evidence type="ECO:0000256" key="1">
    <source>
        <dbReference type="ARBA" id="ARBA00038310"/>
    </source>
</evidence>
<dbReference type="InterPro" id="IPR052350">
    <property type="entry name" value="Metallo-dep_Lactonases"/>
</dbReference>
<dbReference type="PANTHER" id="PTHR43569">
    <property type="entry name" value="AMIDOHYDROLASE"/>
    <property type="match status" value="1"/>
</dbReference>
<dbReference type="GO" id="GO:0016787">
    <property type="term" value="F:hydrolase activity"/>
    <property type="evidence" value="ECO:0007669"/>
    <property type="project" value="InterPro"/>
</dbReference>
<name>A0A4U3LKD5_9ACTN</name>
<comment type="similarity">
    <text evidence="1">Belongs to the metallo-dependent hydrolases superfamily.</text>
</comment>
<feature type="domain" description="Amidohydrolase-related" evidence="2">
    <location>
        <begin position="9"/>
        <end position="280"/>
    </location>
</feature>
<sequence>MGGSMTVMDAHHHFWRVDAQDQPWRDDRHGAIARDYTPDDLAAELAEAGVEQTVLIQSVDEPAENDRLMRYAAEASYVGAVVGWLPLADPAAARAELERSGSGVHGVRCLVGREPLDWLNKPDSVALFTELAEAGLSWDVVPVTAQQTDAVVALAQAVPELRIVVDHLGRPPIDSDGWEPWATQLGRLAACPQIGLKVSLGIDLLTALPGWPDELDRYLTWAVECFGPDRLMLASNWPVVLLRASYQDAWSALRSAVEHLLPSPDELAAVLGGTAARYYRTKGRS</sequence>
<protein>
    <recommendedName>
        <fullName evidence="2">Amidohydrolase-related domain-containing protein</fullName>
    </recommendedName>
</protein>
<accession>A0A4U3LKD5</accession>
<dbReference type="InterPro" id="IPR006680">
    <property type="entry name" value="Amidohydro-rel"/>
</dbReference>
<dbReference type="OrthoDB" id="5450317at2"/>
<gene>
    <name evidence="3" type="ORF">FDA38_27620</name>
</gene>
<comment type="caution">
    <text evidence="3">The sequence shown here is derived from an EMBL/GenBank/DDBJ whole genome shotgun (WGS) entry which is preliminary data.</text>
</comment>
<evidence type="ECO:0000313" key="4">
    <source>
        <dbReference type="Proteomes" id="UP000305836"/>
    </source>
</evidence>
<dbReference type="SUPFAM" id="SSF51556">
    <property type="entry name" value="Metallo-dependent hydrolases"/>
    <property type="match status" value="1"/>
</dbReference>
<dbReference type="EMBL" id="SZPZ01000004">
    <property type="protein sequence ID" value="TKK76185.1"/>
    <property type="molecule type" value="Genomic_DNA"/>
</dbReference>
<reference evidence="3 4" key="1">
    <citation type="submission" date="2019-04" db="EMBL/GenBank/DDBJ databases">
        <title>Kribbella sp. NEAU-THZ 27 nov., a novel actinomycete isolated from soil.</title>
        <authorList>
            <person name="Duan L."/>
        </authorList>
    </citation>
    <scope>NUCLEOTIDE SEQUENCE [LARGE SCALE GENOMIC DNA]</scope>
    <source>
        <strain evidence="4">NEAU-THZ27</strain>
    </source>
</reference>
<dbReference type="AlphaFoldDB" id="A0A4U3LKD5"/>
<dbReference type="PANTHER" id="PTHR43569:SF2">
    <property type="entry name" value="AMIDOHYDROLASE-RELATED DOMAIN-CONTAINING PROTEIN"/>
    <property type="match status" value="1"/>
</dbReference>
<organism evidence="3 4">
    <name type="scientific">Kribbella jiaozuonensis</name>
    <dbReference type="NCBI Taxonomy" id="2575441"/>
    <lineage>
        <taxon>Bacteria</taxon>
        <taxon>Bacillati</taxon>
        <taxon>Actinomycetota</taxon>
        <taxon>Actinomycetes</taxon>
        <taxon>Propionibacteriales</taxon>
        <taxon>Kribbellaceae</taxon>
        <taxon>Kribbella</taxon>
    </lineage>
</organism>
<evidence type="ECO:0000313" key="3">
    <source>
        <dbReference type="EMBL" id="TKK76185.1"/>
    </source>
</evidence>
<evidence type="ECO:0000259" key="2">
    <source>
        <dbReference type="Pfam" id="PF04909"/>
    </source>
</evidence>
<proteinExistence type="inferred from homology"/>
<dbReference type="Pfam" id="PF04909">
    <property type="entry name" value="Amidohydro_2"/>
    <property type="match status" value="1"/>
</dbReference>
<dbReference type="Proteomes" id="UP000305836">
    <property type="component" value="Unassembled WGS sequence"/>
</dbReference>
<keyword evidence="4" id="KW-1185">Reference proteome</keyword>
<dbReference type="Gene3D" id="3.20.20.140">
    <property type="entry name" value="Metal-dependent hydrolases"/>
    <property type="match status" value="1"/>
</dbReference>